<protein>
    <recommendedName>
        <fullName evidence="4">Nuclear pore assembly and biogenesis-domain-containing protein</fullName>
    </recommendedName>
</protein>
<comment type="caution">
    <text evidence="2">The sequence shown here is derived from an EMBL/GenBank/DDBJ whole genome shotgun (WGS) entry which is preliminary data.</text>
</comment>
<dbReference type="InterPro" id="IPR024316">
    <property type="entry name" value="APQ12"/>
</dbReference>
<evidence type="ECO:0000256" key="1">
    <source>
        <dbReference type="SAM" id="Phobius"/>
    </source>
</evidence>
<dbReference type="Proteomes" id="UP000803884">
    <property type="component" value="Unassembled WGS sequence"/>
</dbReference>
<accession>A0AB34KML4</accession>
<dbReference type="EMBL" id="JAAQHG020000020">
    <property type="protein sequence ID" value="KAL1585302.1"/>
    <property type="molecule type" value="Genomic_DNA"/>
</dbReference>
<evidence type="ECO:0000313" key="3">
    <source>
        <dbReference type="Proteomes" id="UP000803884"/>
    </source>
</evidence>
<dbReference type="AlphaFoldDB" id="A0AB34KML4"/>
<keyword evidence="1" id="KW-1133">Transmembrane helix</keyword>
<keyword evidence="1" id="KW-0472">Membrane</keyword>
<sequence length="149" mass="17177">MDLIQDWSSYLFSPTSPLRPYLSPVLSTTTSYLPLLRTYTTTLTNALTQKPDLATLALLLLILILSLKLLNMLLNTVLFWIRLAFRVVFWSALGLLGVWMWTRGPEGVLEDLGTWVGMWQQEYRRIQDGQQEVVRGRREAYGRERGAGW</sequence>
<keyword evidence="1" id="KW-0812">Transmembrane</keyword>
<evidence type="ECO:0000313" key="2">
    <source>
        <dbReference type="EMBL" id="KAL1585302.1"/>
    </source>
</evidence>
<organism evidence="2 3">
    <name type="scientific">Cladosporium halotolerans</name>
    <dbReference type="NCBI Taxonomy" id="1052096"/>
    <lineage>
        <taxon>Eukaryota</taxon>
        <taxon>Fungi</taxon>
        <taxon>Dikarya</taxon>
        <taxon>Ascomycota</taxon>
        <taxon>Pezizomycotina</taxon>
        <taxon>Dothideomycetes</taxon>
        <taxon>Dothideomycetidae</taxon>
        <taxon>Cladosporiales</taxon>
        <taxon>Cladosporiaceae</taxon>
        <taxon>Cladosporium</taxon>
    </lineage>
</organism>
<feature type="transmembrane region" description="Helical" evidence="1">
    <location>
        <begin position="83"/>
        <end position="102"/>
    </location>
</feature>
<evidence type="ECO:0008006" key="4">
    <source>
        <dbReference type="Google" id="ProtNLM"/>
    </source>
</evidence>
<name>A0AB34KML4_9PEZI</name>
<proteinExistence type="predicted"/>
<dbReference type="RefSeq" id="XP_069228408.1">
    <property type="nucleotide sequence ID" value="XM_069374381.1"/>
</dbReference>
<dbReference type="GeneID" id="96007219"/>
<dbReference type="Pfam" id="PF12716">
    <property type="entry name" value="Apq12"/>
    <property type="match status" value="1"/>
</dbReference>
<feature type="transmembrane region" description="Helical" evidence="1">
    <location>
        <begin position="53"/>
        <end position="71"/>
    </location>
</feature>
<gene>
    <name evidence="2" type="ORF">WHR41_05776</name>
</gene>
<reference evidence="2 3" key="1">
    <citation type="journal article" date="2020" name="Microbiol. Resour. Announc.">
        <title>Draft Genome Sequence of a Cladosporium Species Isolated from the Mesophotic Ascidian Didemnum maculosum.</title>
        <authorList>
            <person name="Gioti A."/>
            <person name="Siaperas R."/>
            <person name="Nikolaivits E."/>
            <person name="Le Goff G."/>
            <person name="Ouazzani J."/>
            <person name="Kotoulas G."/>
            <person name="Topakas E."/>
        </authorList>
    </citation>
    <scope>NUCLEOTIDE SEQUENCE [LARGE SCALE GENOMIC DNA]</scope>
    <source>
        <strain evidence="2 3">TM138-S3</strain>
    </source>
</reference>
<keyword evidence="3" id="KW-1185">Reference proteome</keyword>